<keyword evidence="2" id="KW-1185">Reference proteome</keyword>
<evidence type="ECO:0000313" key="1">
    <source>
        <dbReference type="EMBL" id="UPK98763.1"/>
    </source>
</evidence>
<gene>
    <name evidence="1" type="ORF">LCI18_009698</name>
</gene>
<organism evidence="1 2">
    <name type="scientific">Fusarium solani subsp. cucurbitae</name>
    <name type="common">Neocosmosporum cucurbitae</name>
    <dbReference type="NCBI Taxonomy" id="2747967"/>
    <lineage>
        <taxon>Eukaryota</taxon>
        <taxon>Fungi</taxon>
        <taxon>Dikarya</taxon>
        <taxon>Ascomycota</taxon>
        <taxon>Pezizomycotina</taxon>
        <taxon>Sordariomycetes</taxon>
        <taxon>Hypocreomycetidae</taxon>
        <taxon>Hypocreales</taxon>
        <taxon>Nectriaceae</taxon>
        <taxon>Fusarium</taxon>
        <taxon>Fusarium solani species complex</taxon>
    </lineage>
</organism>
<protein>
    <submittedName>
        <fullName evidence="1">Uncharacterized protein</fullName>
    </submittedName>
</protein>
<name>A0ACD3ZF99_FUSSC</name>
<reference evidence="1" key="1">
    <citation type="submission" date="2021-11" db="EMBL/GenBank/DDBJ databases">
        <title>Fusarium solani-melongenae Genome sequencing and assembly.</title>
        <authorList>
            <person name="Xie S."/>
            <person name="Huang L."/>
            <person name="Zhang X."/>
        </authorList>
    </citation>
    <scope>NUCLEOTIDE SEQUENCE</scope>
    <source>
        <strain evidence="1">CRI 24-3</strain>
    </source>
</reference>
<evidence type="ECO:0000313" key="2">
    <source>
        <dbReference type="Proteomes" id="UP000830768"/>
    </source>
</evidence>
<dbReference type="Proteomes" id="UP000830768">
    <property type="component" value="Chromosome 8"/>
</dbReference>
<proteinExistence type="predicted"/>
<dbReference type="EMBL" id="CP090036">
    <property type="protein sequence ID" value="UPK98763.1"/>
    <property type="molecule type" value="Genomic_DNA"/>
</dbReference>
<accession>A0ACD3ZF99</accession>
<sequence>MTLLPTTETLRDLHQDPVRKYKVYGARVGEIWRSLLKSQRQQCMEAGAADGEVLKHPLDISPGAVYKFIPEWNLLEISGPGSDVFLKLFKYRATTTLVQQYCAFNGGLGDYHHIANVMEKTYLRHVDAFEDCYTFFIDEKYGVSIKLSHEKEKSLALFEPVIRVNACKKDQQKSFKNDKGDGLVCAFSSLSVRDATGKIELRDLVACARDRTSALEERVVLFRTESTILAYSTFRH</sequence>